<evidence type="ECO:0000256" key="2">
    <source>
        <dbReference type="PIRSR" id="PIRSR613078-1"/>
    </source>
</evidence>
<dbReference type="InterPro" id="IPR013078">
    <property type="entry name" value="His_Pase_superF_clade-1"/>
</dbReference>
<evidence type="ECO:0000256" key="1">
    <source>
        <dbReference type="ARBA" id="ARBA00022801"/>
    </source>
</evidence>
<comment type="caution">
    <text evidence="4">The sequence shown here is derived from an EMBL/GenBank/DDBJ whole genome shotgun (WGS) entry which is preliminary data.</text>
</comment>
<keyword evidence="5" id="KW-1185">Reference proteome</keyword>
<dbReference type="GO" id="GO:0043456">
    <property type="term" value="P:regulation of pentose-phosphate shunt"/>
    <property type="evidence" value="ECO:0007669"/>
    <property type="project" value="TreeGrafter"/>
</dbReference>
<dbReference type="OrthoDB" id="354304at2759"/>
<dbReference type="Gene3D" id="3.40.50.1240">
    <property type="entry name" value="Phosphoglycerate mutase-like"/>
    <property type="match status" value="1"/>
</dbReference>
<reference evidence="4" key="1">
    <citation type="journal article" date="2020" name="Nat. Commun.">
        <title>Large-scale genome sequencing of mycorrhizal fungi provides insights into the early evolution of symbiotic traits.</title>
        <authorList>
            <person name="Miyauchi S."/>
            <person name="Kiss E."/>
            <person name="Kuo A."/>
            <person name="Drula E."/>
            <person name="Kohler A."/>
            <person name="Sanchez-Garcia M."/>
            <person name="Morin E."/>
            <person name="Andreopoulos B."/>
            <person name="Barry K.W."/>
            <person name="Bonito G."/>
            <person name="Buee M."/>
            <person name="Carver A."/>
            <person name="Chen C."/>
            <person name="Cichocki N."/>
            <person name="Clum A."/>
            <person name="Culley D."/>
            <person name="Crous P.W."/>
            <person name="Fauchery L."/>
            <person name="Girlanda M."/>
            <person name="Hayes R.D."/>
            <person name="Keri Z."/>
            <person name="LaButti K."/>
            <person name="Lipzen A."/>
            <person name="Lombard V."/>
            <person name="Magnuson J."/>
            <person name="Maillard F."/>
            <person name="Murat C."/>
            <person name="Nolan M."/>
            <person name="Ohm R.A."/>
            <person name="Pangilinan J."/>
            <person name="Pereira M.F."/>
            <person name="Perotto S."/>
            <person name="Peter M."/>
            <person name="Pfister S."/>
            <person name="Riley R."/>
            <person name="Sitrit Y."/>
            <person name="Stielow J.B."/>
            <person name="Szollosi G."/>
            <person name="Zifcakova L."/>
            <person name="Stursova M."/>
            <person name="Spatafora J.W."/>
            <person name="Tedersoo L."/>
            <person name="Vaario L.M."/>
            <person name="Yamada A."/>
            <person name="Yan M."/>
            <person name="Wang P."/>
            <person name="Xu J."/>
            <person name="Bruns T."/>
            <person name="Baldrian P."/>
            <person name="Vilgalys R."/>
            <person name="Dunand C."/>
            <person name="Henrissat B."/>
            <person name="Grigoriev I.V."/>
            <person name="Hibbett D."/>
            <person name="Nagy L.G."/>
            <person name="Martin F.M."/>
        </authorList>
    </citation>
    <scope>NUCLEOTIDE SEQUENCE</scope>
    <source>
        <strain evidence="4">UH-Tt-Lm1</strain>
    </source>
</reference>
<dbReference type="CDD" id="cd07067">
    <property type="entry name" value="HP_PGM_like"/>
    <property type="match status" value="1"/>
</dbReference>
<dbReference type="AlphaFoldDB" id="A0A9P6L3U3"/>
<feature type="active site" description="Tele-phosphohistidine intermediate" evidence="2">
    <location>
        <position position="11"/>
    </location>
</feature>
<dbReference type="EMBL" id="WIUZ02000013">
    <property type="protein sequence ID" value="KAF9781560.1"/>
    <property type="molecule type" value="Genomic_DNA"/>
</dbReference>
<proteinExistence type="predicted"/>
<protein>
    <submittedName>
        <fullName evidence="4">Histidine phosphatase superfamily</fullName>
    </submittedName>
</protein>
<dbReference type="PANTHER" id="PTHR46517">
    <property type="entry name" value="FRUCTOSE-2,6-BISPHOSPHATASE TIGAR"/>
    <property type="match status" value="1"/>
</dbReference>
<dbReference type="GO" id="GO:0045820">
    <property type="term" value="P:negative regulation of glycolytic process"/>
    <property type="evidence" value="ECO:0007669"/>
    <property type="project" value="TreeGrafter"/>
</dbReference>
<sequence length="254" mass="28777">MPILILTFVRHGESVDNLRDVWAGWKDAPLSNHGMNQAKAAGEAFSSTPFSHIITSPLLRAYDTAKAIQLAQPESTRPELVSTPLLKEQNFGIAEGNKWSLERQRGLSDEEHWAKGLFPVLDGRKARFREGESLDDLRDRARQGVKELIVPIIRDVVREKKDNVHVALVSHGLCICELVAALLALDYERRSKGLEVPDREYAGLRNTAWTRATIDLAVRPSRQHPTQLINDKRLHRMLVKLRRTRTASQRSQSK</sequence>
<feature type="active site" description="Proton donor/acceptor" evidence="2">
    <location>
        <position position="88"/>
    </location>
</feature>
<name>A0A9P6L3U3_9AGAM</name>
<dbReference type="SMART" id="SM00855">
    <property type="entry name" value="PGAM"/>
    <property type="match status" value="1"/>
</dbReference>
<dbReference type="GO" id="GO:0005829">
    <property type="term" value="C:cytosol"/>
    <property type="evidence" value="ECO:0007669"/>
    <property type="project" value="TreeGrafter"/>
</dbReference>
<dbReference type="SUPFAM" id="SSF53254">
    <property type="entry name" value="Phosphoglycerate mutase-like"/>
    <property type="match status" value="1"/>
</dbReference>
<dbReference type="Pfam" id="PF00300">
    <property type="entry name" value="His_Phos_1"/>
    <property type="match status" value="1"/>
</dbReference>
<feature type="binding site" evidence="3">
    <location>
        <position position="60"/>
    </location>
    <ligand>
        <name>substrate</name>
    </ligand>
</feature>
<accession>A0A9P6L3U3</accession>
<organism evidence="4 5">
    <name type="scientific">Thelephora terrestris</name>
    <dbReference type="NCBI Taxonomy" id="56493"/>
    <lineage>
        <taxon>Eukaryota</taxon>
        <taxon>Fungi</taxon>
        <taxon>Dikarya</taxon>
        <taxon>Basidiomycota</taxon>
        <taxon>Agaricomycotina</taxon>
        <taxon>Agaricomycetes</taxon>
        <taxon>Thelephorales</taxon>
        <taxon>Thelephoraceae</taxon>
        <taxon>Thelephora</taxon>
    </lineage>
</organism>
<dbReference type="PANTHER" id="PTHR46517:SF1">
    <property type="entry name" value="FRUCTOSE-2,6-BISPHOSPHATASE TIGAR"/>
    <property type="match status" value="1"/>
</dbReference>
<evidence type="ECO:0000256" key="3">
    <source>
        <dbReference type="PIRSR" id="PIRSR613078-2"/>
    </source>
</evidence>
<dbReference type="Proteomes" id="UP000736335">
    <property type="component" value="Unassembled WGS sequence"/>
</dbReference>
<gene>
    <name evidence="4" type="ORF">BJ322DRAFT_1076944</name>
</gene>
<dbReference type="InterPro" id="IPR029033">
    <property type="entry name" value="His_PPase_superfam"/>
</dbReference>
<dbReference type="GO" id="GO:0004331">
    <property type="term" value="F:fructose-2,6-bisphosphate 2-phosphatase activity"/>
    <property type="evidence" value="ECO:0007669"/>
    <property type="project" value="TreeGrafter"/>
</dbReference>
<feature type="binding site" evidence="3">
    <location>
        <begin position="10"/>
        <end position="17"/>
    </location>
    <ligand>
        <name>substrate</name>
    </ligand>
</feature>
<dbReference type="InterPro" id="IPR051695">
    <property type="entry name" value="Phosphoglycerate_Mutase"/>
</dbReference>
<evidence type="ECO:0000313" key="4">
    <source>
        <dbReference type="EMBL" id="KAF9781560.1"/>
    </source>
</evidence>
<reference evidence="4" key="2">
    <citation type="submission" date="2020-11" db="EMBL/GenBank/DDBJ databases">
        <authorList>
            <consortium name="DOE Joint Genome Institute"/>
            <person name="Kuo A."/>
            <person name="Miyauchi S."/>
            <person name="Kiss E."/>
            <person name="Drula E."/>
            <person name="Kohler A."/>
            <person name="Sanchez-Garcia M."/>
            <person name="Andreopoulos B."/>
            <person name="Barry K.W."/>
            <person name="Bonito G."/>
            <person name="Buee M."/>
            <person name="Carver A."/>
            <person name="Chen C."/>
            <person name="Cichocki N."/>
            <person name="Clum A."/>
            <person name="Culley D."/>
            <person name="Crous P.W."/>
            <person name="Fauchery L."/>
            <person name="Girlanda M."/>
            <person name="Hayes R."/>
            <person name="Keri Z."/>
            <person name="Labutti K."/>
            <person name="Lipzen A."/>
            <person name="Lombard V."/>
            <person name="Magnuson J."/>
            <person name="Maillard F."/>
            <person name="Morin E."/>
            <person name="Murat C."/>
            <person name="Nolan M."/>
            <person name="Ohm R."/>
            <person name="Pangilinan J."/>
            <person name="Pereira M."/>
            <person name="Perotto S."/>
            <person name="Peter M."/>
            <person name="Riley R."/>
            <person name="Sitrit Y."/>
            <person name="Stielow B."/>
            <person name="Szollosi G."/>
            <person name="Zifcakova L."/>
            <person name="Stursova M."/>
            <person name="Spatafora J.W."/>
            <person name="Tedersoo L."/>
            <person name="Vaario L.-M."/>
            <person name="Yamada A."/>
            <person name="Yan M."/>
            <person name="Wang P."/>
            <person name="Xu J."/>
            <person name="Bruns T."/>
            <person name="Baldrian P."/>
            <person name="Vilgalys R."/>
            <person name="Henrissat B."/>
            <person name="Grigoriev I.V."/>
            <person name="Hibbett D."/>
            <person name="Nagy L.G."/>
            <person name="Martin F.M."/>
        </authorList>
    </citation>
    <scope>NUCLEOTIDE SEQUENCE</scope>
    <source>
        <strain evidence="4">UH-Tt-Lm1</strain>
    </source>
</reference>
<evidence type="ECO:0000313" key="5">
    <source>
        <dbReference type="Proteomes" id="UP000736335"/>
    </source>
</evidence>
<keyword evidence="1" id="KW-0378">Hydrolase</keyword>